<dbReference type="GO" id="GO:0007005">
    <property type="term" value="P:mitochondrion organization"/>
    <property type="evidence" value="ECO:0007669"/>
    <property type="project" value="TreeGrafter"/>
</dbReference>
<proteinExistence type="inferred from homology"/>
<dbReference type="Gene3D" id="3.30.479.30">
    <property type="entry name" value="Band 7 domain"/>
    <property type="match status" value="1"/>
</dbReference>
<comment type="similarity">
    <text evidence="1 2">Belongs to the prohibitin family.</text>
</comment>
<dbReference type="EMBL" id="HBFS01010318">
    <property type="protein sequence ID" value="CAD8913841.1"/>
    <property type="molecule type" value="Transcribed_RNA"/>
</dbReference>
<evidence type="ECO:0000313" key="5">
    <source>
        <dbReference type="EMBL" id="CAD8913841.1"/>
    </source>
</evidence>
<dbReference type="Pfam" id="PF01145">
    <property type="entry name" value="Band_7"/>
    <property type="match status" value="1"/>
</dbReference>
<dbReference type="SMART" id="SM00244">
    <property type="entry name" value="PHB"/>
    <property type="match status" value="1"/>
</dbReference>
<dbReference type="InterPro" id="IPR001107">
    <property type="entry name" value="Band_7"/>
</dbReference>
<organism evidence="5">
    <name type="scientific">Bicosoecida sp. CB-2014</name>
    <dbReference type="NCBI Taxonomy" id="1486930"/>
    <lineage>
        <taxon>Eukaryota</taxon>
        <taxon>Sar</taxon>
        <taxon>Stramenopiles</taxon>
        <taxon>Bigyra</taxon>
        <taxon>Opalozoa</taxon>
        <taxon>Bicosoecida</taxon>
    </lineage>
</organism>
<sequence length="273" mass="29924">MAAAALNRVALISAGLGVGGFVLQQALFNVDGGHRAVIWNRFSGVEDKVYGEGTHLRVPLLQYPTDFDVRMRPRVISSRTGTKDLQTVTISLRVLSRPVVDKLPDIFRNLGEDFDERVLPSIANEVLKATVAQYDADQLLTQRETVSRAVRDGLNERAADFNLVLEDVSITHLAFGREFTKAIEAKQVAQQESERAKFIVLKAEQEKQANVIAAEGESEAATLISDALATCGSGLIEVRRIDAARDIVGMLSRSRNVTYLPSSNMLLNMGIKS</sequence>
<evidence type="ECO:0000256" key="2">
    <source>
        <dbReference type="RuleBase" id="RU366048"/>
    </source>
</evidence>
<dbReference type="SUPFAM" id="SSF117892">
    <property type="entry name" value="Band 7/SPFH domain"/>
    <property type="match status" value="1"/>
</dbReference>
<dbReference type="PRINTS" id="PR00679">
    <property type="entry name" value="PROHIBITIN"/>
</dbReference>
<gene>
    <name evidence="5" type="ORF">BSP0115_LOCUS7093</name>
</gene>
<protein>
    <recommendedName>
        <fullName evidence="2">Prohibitin</fullName>
    </recommendedName>
</protein>
<dbReference type="InterPro" id="IPR036013">
    <property type="entry name" value="Band_7/SPFH_dom_sf"/>
</dbReference>
<keyword evidence="2" id="KW-0496">Mitochondrion</keyword>
<reference evidence="5" key="1">
    <citation type="submission" date="2021-01" db="EMBL/GenBank/DDBJ databases">
        <authorList>
            <person name="Corre E."/>
            <person name="Pelletier E."/>
            <person name="Niang G."/>
            <person name="Scheremetjew M."/>
            <person name="Finn R."/>
            <person name="Kale V."/>
            <person name="Holt S."/>
            <person name="Cochrane G."/>
            <person name="Meng A."/>
            <person name="Brown T."/>
            <person name="Cohen L."/>
        </authorList>
    </citation>
    <scope>NUCLEOTIDE SEQUENCE</scope>
    <source>
        <strain evidence="5">Ms1</strain>
    </source>
</reference>
<name>A0A7S1G7J1_9STRA</name>
<evidence type="ECO:0000256" key="3">
    <source>
        <dbReference type="SAM" id="SignalP"/>
    </source>
</evidence>
<dbReference type="GO" id="GO:0005743">
    <property type="term" value="C:mitochondrial inner membrane"/>
    <property type="evidence" value="ECO:0007669"/>
    <property type="project" value="UniProtKB-SubCell"/>
</dbReference>
<keyword evidence="3" id="KW-0732">Signal</keyword>
<feature type="signal peptide" evidence="3">
    <location>
        <begin position="1"/>
        <end position="20"/>
    </location>
</feature>
<dbReference type="PANTHER" id="PTHR23222">
    <property type="entry name" value="PROHIBITIN"/>
    <property type="match status" value="1"/>
</dbReference>
<dbReference type="AlphaFoldDB" id="A0A7S1G7J1"/>
<dbReference type="PANTHER" id="PTHR23222:SF0">
    <property type="entry name" value="PROHIBITIN 1"/>
    <property type="match status" value="1"/>
</dbReference>
<keyword evidence="2" id="KW-0999">Mitochondrion inner membrane</keyword>
<evidence type="ECO:0000256" key="1">
    <source>
        <dbReference type="ARBA" id="ARBA00009658"/>
    </source>
</evidence>
<comment type="subcellular location">
    <subcellularLocation>
        <location evidence="2">Mitochondrion inner membrane</location>
    </subcellularLocation>
</comment>
<dbReference type="FunFam" id="3.30.479.30:FF:000001">
    <property type="entry name" value="Prohibitin 2"/>
    <property type="match status" value="1"/>
</dbReference>
<dbReference type="CDD" id="cd03401">
    <property type="entry name" value="SPFH_prohibitin"/>
    <property type="match status" value="1"/>
</dbReference>
<dbReference type="InterPro" id="IPR000163">
    <property type="entry name" value="Prohibitin"/>
</dbReference>
<evidence type="ECO:0000259" key="4">
    <source>
        <dbReference type="SMART" id="SM00244"/>
    </source>
</evidence>
<feature type="chain" id="PRO_5030582882" description="Prohibitin" evidence="3">
    <location>
        <begin position="21"/>
        <end position="273"/>
    </location>
</feature>
<keyword evidence="2" id="KW-0472">Membrane</keyword>
<accession>A0A7S1G7J1</accession>
<feature type="domain" description="Band 7" evidence="4">
    <location>
        <begin position="26"/>
        <end position="187"/>
    </location>
</feature>